<dbReference type="KEGG" id="glz:GLAREA_12039"/>
<feature type="region of interest" description="Disordered" evidence="1">
    <location>
        <begin position="975"/>
        <end position="1003"/>
    </location>
</feature>
<feature type="compositionally biased region" description="Polar residues" evidence="1">
    <location>
        <begin position="878"/>
        <end position="888"/>
    </location>
</feature>
<feature type="compositionally biased region" description="Polar residues" evidence="1">
    <location>
        <begin position="143"/>
        <end position="181"/>
    </location>
</feature>
<feature type="signal peptide" evidence="2">
    <location>
        <begin position="1"/>
        <end position="20"/>
    </location>
</feature>
<dbReference type="AlphaFoldDB" id="S3D0A8"/>
<sequence>MDFIFILATIILALAPGTQALPGWLTPPADGVLGEYDPHQYDAYGAQVVPVYGHYSYGGYGPQPTISKNEITPVSSAAGRATSSSDPDASKLTILELSPSDNSFRPLLTLSGSKVTASTAATASLYTSLHSSVLITGLTDPTSSYNTGSASSTDGSESPSTIEATPATSSYYPQPSTKSFGSDSSLLTTSSDTLDPTISVKVLSSNTAVPTLLSPLASLVTALDISSSTHTTSSINAGFTEYYDPSMPAYGNVFTVSASSVGNNVGVSVTSTSAESSVTSGLFAAITSRSLGSVPTAKDSFSLPSFTTTSDPNDPLASSVRSFPEASTVFSLTAFQDPPTIAISFASDSISSGKLLSTLVASAATNPTTLVSLQTNCNRDNCFRQLNRASIFGQQFCASYTATQNTATTEFPTFVSVCGNNPTKVSSACSCVETGSGFPTSVFSNDGTITDPSSRTISTSTSYSDLETFPTVVLTSLLDVSETTFTVIPTSAPTTAATTDVTVSSSIFTSKHISISSTVPYPMFNSSVITGPTALGNLTTLSQRARSTVTRTSTITVPANTLLSTFDTPSSTFDSDIELSASAISTGSEIFISFSESGSATGSSKDSPTSYAIFNPSIDLVSFSFGTVLSHPAPGSIGFSTIVYPSPSRSYPVSDTTPLGSPMSRDPDLSSVQDVNSAKVQSTTTSVIYSPFSNTPYSAQPSETATYPSPVDTTVGGNSGTSVTRVPYPCNSSAVYGGTGTPYDPTTGFSTGISLADGSLTSSATYLLVNTTVITSLTFSIEIGSPTTDFSAPNTGSISTTFATGNITSESFATGTSIENTLGTLSTGGLSSSGVSMTLYLGNSTSSPTSDPNLSTSVSGNSGISTTSASDPDPSTTEQKPSSSERTFSASIYPQSVSTPPCSNICTTSSNLDPSNSFGPLSRSTSASQGASNFSTLISGVSGVTTSRELQGSFTTTPTVAPSVTFSTSQTEVIQTSSSDQTFGTQSFPSDTTCTENPGGSTSRLIQTISSAGPISKTTAKSVLIPSTFVTMTGSAPVESSAGVHDSTSSYEGSTSVSNISGGETSSPSLTTSTSISSSPPPTYSFPPSYNPDPYQSPSYGPSPDDKPTLEDMIAAWIAKLEAEKDAEEAMIH</sequence>
<dbReference type="STRING" id="1116229.S3D0A8"/>
<keyword evidence="2" id="KW-0732">Signal</keyword>
<keyword evidence="4" id="KW-1185">Reference proteome</keyword>
<feature type="chain" id="PRO_5004519098" evidence="2">
    <location>
        <begin position="21"/>
        <end position="1133"/>
    </location>
</feature>
<feature type="region of interest" description="Disordered" evidence="1">
    <location>
        <begin position="1037"/>
        <end position="1109"/>
    </location>
</feature>
<feature type="region of interest" description="Disordered" evidence="1">
    <location>
        <begin position="143"/>
        <end position="186"/>
    </location>
</feature>
<feature type="compositionally biased region" description="Low complexity" evidence="1">
    <location>
        <begin position="1065"/>
        <end position="1078"/>
    </location>
</feature>
<feature type="compositionally biased region" description="Polar residues" evidence="1">
    <location>
        <begin position="843"/>
        <end position="864"/>
    </location>
</feature>
<dbReference type="GeneID" id="19471080"/>
<evidence type="ECO:0000256" key="2">
    <source>
        <dbReference type="SAM" id="SignalP"/>
    </source>
</evidence>
<evidence type="ECO:0000256" key="1">
    <source>
        <dbReference type="SAM" id="MobiDB-lite"/>
    </source>
</evidence>
<feature type="compositionally biased region" description="Low complexity" evidence="1">
    <location>
        <begin position="865"/>
        <end position="877"/>
    </location>
</feature>
<dbReference type="RefSeq" id="XP_008081012.1">
    <property type="nucleotide sequence ID" value="XM_008082821.1"/>
</dbReference>
<dbReference type="OMA" id="TIEHTSK"/>
<dbReference type="HOGENOM" id="CLU_278728_0_0_1"/>
<feature type="compositionally biased region" description="Pro residues" evidence="1">
    <location>
        <begin position="1079"/>
        <end position="1091"/>
    </location>
</feature>
<reference evidence="3 4" key="1">
    <citation type="journal article" date="2013" name="BMC Genomics">
        <title>Genomics-driven discovery of the pneumocandin biosynthetic gene cluster in the fungus Glarea lozoyensis.</title>
        <authorList>
            <person name="Chen L."/>
            <person name="Yue Q."/>
            <person name="Zhang X."/>
            <person name="Xiang M."/>
            <person name="Wang C."/>
            <person name="Li S."/>
            <person name="Che Y."/>
            <person name="Ortiz-Lopez F.J."/>
            <person name="Bills G.F."/>
            <person name="Liu X."/>
            <person name="An Z."/>
        </authorList>
    </citation>
    <scope>NUCLEOTIDE SEQUENCE [LARGE SCALE GENOMIC DNA]</scope>
    <source>
        <strain evidence="4">ATCC 20868 / MF5171</strain>
    </source>
</reference>
<feature type="region of interest" description="Disordered" evidence="1">
    <location>
        <begin position="650"/>
        <end position="670"/>
    </location>
</feature>
<dbReference type="Proteomes" id="UP000016922">
    <property type="component" value="Unassembled WGS sequence"/>
</dbReference>
<feature type="compositionally biased region" description="Low complexity" evidence="1">
    <location>
        <begin position="1047"/>
        <end position="1058"/>
    </location>
</feature>
<accession>S3D0A8</accession>
<organism evidence="3 4">
    <name type="scientific">Glarea lozoyensis (strain ATCC 20868 / MF5171)</name>
    <dbReference type="NCBI Taxonomy" id="1116229"/>
    <lineage>
        <taxon>Eukaryota</taxon>
        <taxon>Fungi</taxon>
        <taxon>Dikarya</taxon>
        <taxon>Ascomycota</taxon>
        <taxon>Pezizomycotina</taxon>
        <taxon>Leotiomycetes</taxon>
        <taxon>Helotiales</taxon>
        <taxon>Helotiaceae</taxon>
        <taxon>Glarea</taxon>
    </lineage>
</organism>
<dbReference type="EMBL" id="KE145360">
    <property type="protein sequence ID" value="EPE31957.1"/>
    <property type="molecule type" value="Genomic_DNA"/>
</dbReference>
<protein>
    <submittedName>
        <fullName evidence="3">Uncharacterized protein</fullName>
    </submittedName>
</protein>
<gene>
    <name evidence="3" type="ORF">GLAREA_12039</name>
</gene>
<evidence type="ECO:0000313" key="3">
    <source>
        <dbReference type="EMBL" id="EPE31957.1"/>
    </source>
</evidence>
<name>S3D0A8_GLAL2</name>
<dbReference type="OrthoDB" id="5362960at2759"/>
<proteinExistence type="predicted"/>
<feature type="region of interest" description="Disordered" evidence="1">
    <location>
        <begin position="843"/>
        <end position="888"/>
    </location>
</feature>
<evidence type="ECO:0000313" key="4">
    <source>
        <dbReference type="Proteomes" id="UP000016922"/>
    </source>
</evidence>